<dbReference type="SUPFAM" id="SSF55486">
    <property type="entry name" value="Metalloproteases ('zincins'), catalytic domain"/>
    <property type="match status" value="1"/>
</dbReference>
<sequence length="296" mass="33115">MFKIIRRIFYLIIVIIVVVFTVNSMNKIYISKFGNKHYYQRSTAVSTTDGLVNQKIYSKAKLKALTTITHGTKYTGNTSLDRVSMTYHYKIGKNNINNFMGNDGVLQLYNQSSFISNKMVKDAASIWNKLAGQTIVEVVDSQKKSDEVIHDSQKKTKYGIGGQTYNRMGILFYPNNWGVTGLSARGLNNWKEAIILKEMGHALGIPNLGGGEMGTNDQQANRKNADFMGNWGVELVNAPKSNLKGIKTTRMDGAALQIAGIAWPRPRRLAGWVFKEPQAYIEYNNGKITTTLSPNK</sequence>
<comment type="caution">
    <text evidence="2">The sequence shown here is derived from an EMBL/GenBank/DDBJ whole genome shotgun (WGS) entry which is preliminary data.</text>
</comment>
<gene>
    <name evidence="2" type="ORF">DIS17_04685</name>
</gene>
<protein>
    <submittedName>
        <fullName evidence="2">Uncharacterized protein</fullName>
    </submittedName>
</protein>
<keyword evidence="1" id="KW-0812">Transmembrane</keyword>
<reference evidence="2" key="1">
    <citation type="submission" date="2018-05" db="EMBL/GenBank/DDBJ databases">
        <title>Genome Comparison of Lactic Acid Bacteria Isolated from non-Wheat Sourdough.</title>
        <authorList>
            <person name="Rice T."/>
            <person name="Axel C."/>
            <person name="Lynch K.M."/>
            <person name="Benz C."/>
            <person name="Arendt E.K."/>
            <person name="Coffey A."/>
        </authorList>
    </citation>
    <scope>NUCLEOTIDE SEQUENCE</scope>
    <source>
        <strain evidence="2">TR055</strain>
    </source>
</reference>
<organism evidence="2 3">
    <name type="scientific">Levilactobacillus brevis</name>
    <name type="common">Lactobacillus brevis</name>
    <dbReference type="NCBI Taxonomy" id="1580"/>
    <lineage>
        <taxon>Bacteria</taxon>
        <taxon>Bacillati</taxon>
        <taxon>Bacillota</taxon>
        <taxon>Bacilli</taxon>
        <taxon>Lactobacillales</taxon>
        <taxon>Lactobacillaceae</taxon>
        <taxon>Levilactobacillus</taxon>
    </lineage>
</organism>
<evidence type="ECO:0000313" key="3">
    <source>
        <dbReference type="Proteomes" id="UP000785759"/>
    </source>
</evidence>
<dbReference type="Proteomes" id="UP000785759">
    <property type="component" value="Unassembled WGS sequence"/>
</dbReference>
<evidence type="ECO:0000256" key="1">
    <source>
        <dbReference type="SAM" id="Phobius"/>
    </source>
</evidence>
<proteinExistence type="predicted"/>
<dbReference type="InterPro" id="IPR024079">
    <property type="entry name" value="MetalloPept_cat_dom_sf"/>
</dbReference>
<dbReference type="RefSeq" id="WP_085768353.1">
    <property type="nucleotide sequence ID" value="NZ_BEWS01000020.1"/>
</dbReference>
<dbReference type="GO" id="GO:0008237">
    <property type="term" value="F:metallopeptidase activity"/>
    <property type="evidence" value="ECO:0007669"/>
    <property type="project" value="InterPro"/>
</dbReference>
<keyword evidence="1" id="KW-0472">Membrane</keyword>
<evidence type="ECO:0000313" key="2">
    <source>
        <dbReference type="EMBL" id="TOZ04655.1"/>
    </source>
</evidence>
<feature type="transmembrane region" description="Helical" evidence="1">
    <location>
        <begin position="7"/>
        <end position="25"/>
    </location>
</feature>
<dbReference type="EMBL" id="QFDK01000004">
    <property type="protein sequence ID" value="TOZ04655.1"/>
    <property type="molecule type" value="Genomic_DNA"/>
</dbReference>
<accession>A0AAJ5KBL9</accession>
<dbReference type="Gene3D" id="3.40.390.10">
    <property type="entry name" value="Collagenase (Catalytic Domain)"/>
    <property type="match status" value="1"/>
</dbReference>
<name>A0AAJ5KBL9_LEVBR</name>
<dbReference type="AlphaFoldDB" id="A0AAJ5KBL9"/>
<keyword evidence="1" id="KW-1133">Transmembrane helix</keyword>